<dbReference type="InterPro" id="IPR014198">
    <property type="entry name" value="Spore_III_AB"/>
</dbReference>
<dbReference type="RefSeq" id="WP_073273550.1">
    <property type="nucleotide sequence ID" value="NZ_FRAC01000007.1"/>
</dbReference>
<sequence>MIITFIKMLGCVLILTSSAGMGIYFSGELKGRIQDLKELRRIVTLLRGDIRYANSPLPEAVQALSVRHDGKYKKFLQVVSEKLNEFGGISFGDIWKESINKGLENTSLSKKDLVNLSQFGENMGYLDKEMQLNTIDLYLSQIEEEIKDLSKNVKEKTYMYNTLGILGGIFLTIIML</sequence>
<evidence type="ECO:0000313" key="2">
    <source>
        <dbReference type="EMBL" id="SHJ83311.1"/>
    </source>
</evidence>
<keyword evidence="1" id="KW-0812">Transmembrane</keyword>
<gene>
    <name evidence="2" type="ORF">SAMN02745136_01028</name>
</gene>
<accession>A0A1M6MIH0</accession>
<dbReference type="Proteomes" id="UP000184386">
    <property type="component" value="Unassembled WGS sequence"/>
</dbReference>
<keyword evidence="3" id="KW-1185">Reference proteome</keyword>
<evidence type="ECO:0000256" key="1">
    <source>
        <dbReference type="SAM" id="Phobius"/>
    </source>
</evidence>
<proteinExistence type="predicted"/>
<dbReference type="PIRSF" id="PIRSF021435">
    <property type="entry name" value="SpoIIIAB"/>
    <property type="match status" value="1"/>
</dbReference>
<dbReference type="Pfam" id="PF09548">
    <property type="entry name" value="Spore_III_AB"/>
    <property type="match status" value="1"/>
</dbReference>
<protein>
    <submittedName>
        <fullName evidence="2">Stage III sporulation protein AB</fullName>
    </submittedName>
</protein>
<dbReference type="AlphaFoldDB" id="A0A1M6MIH0"/>
<feature type="transmembrane region" description="Helical" evidence="1">
    <location>
        <begin position="6"/>
        <end position="27"/>
    </location>
</feature>
<feature type="transmembrane region" description="Helical" evidence="1">
    <location>
        <begin position="157"/>
        <end position="175"/>
    </location>
</feature>
<organism evidence="2 3">
    <name type="scientific">Anaerocolumna jejuensis DSM 15929</name>
    <dbReference type="NCBI Taxonomy" id="1121322"/>
    <lineage>
        <taxon>Bacteria</taxon>
        <taxon>Bacillati</taxon>
        <taxon>Bacillota</taxon>
        <taxon>Clostridia</taxon>
        <taxon>Lachnospirales</taxon>
        <taxon>Lachnospiraceae</taxon>
        <taxon>Anaerocolumna</taxon>
    </lineage>
</organism>
<reference evidence="2 3" key="1">
    <citation type="submission" date="2016-11" db="EMBL/GenBank/DDBJ databases">
        <authorList>
            <person name="Jaros S."/>
            <person name="Januszkiewicz K."/>
            <person name="Wedrychowicz H."/>
        </authorList>
    </citation>
    <scope>NUCLEOTIDE SEQUENCE [LARGE SCALE GENOMIC DNA]</scope>
    <source>
        <strain evidence="2 3">DSM 15929</strain>
    </source>
</reference>
<name>A0A1M6MIH0_9FIRM</name>
<dbReference type="OrthoDB" id="1779801at2"/>
<keyword evidence="1" id="KW-0472">Membrane</keyword>
<keyword evidence="1" id="KW-1133">Transmembrane helix</keyword>
<dbReference type="EMBL" id="FRAC01000007">
    <property type="protein sequence ID" value="SHJ83311.1"/>
    <property type="molecule type" value="Genomic_DNA"/>
</dbReference>
<evidence type="ECO:0000313" key="3">
    <source>
        <dbReference type="Proteomes" id="UP000184386"/>
    </source>
</evidence>
<dbReference type="STRING" id="1121322.SAMN02745136_01028"/>